<organism evidence="2 3">
    <name type="scientific">Pseudoalteromonas nigrifaciens</name>
    <dbReference type="NCBI Taxonomy" id="28109"/>
    <lineage>
        <taxon>Bacteria</taxon>
        <taxon>Pseudomonadati</taxon>
        <taxon>Pseudomonadota</taxon>
        <taxon>Gammaproteobacteria</taxon>
        <taxon>Alteromonadales</taxon>
        <taxon>Pseudoalteromonadaceae</taxon>
        <taxon>Pseudoalteromonas</taxon>
    </lineage>
</organism>
<dbReference type="EMBL" id="CP011037">
    <property type="protein sequence ID" value="ASM55977.1"/>
    <property type="molecule type" value="Genomic_DNA"/>
</dbReference>
<evidence type="ECO:0000313" key="2">
    <source>
        <dbReference type="EMBL" id="ASM55977.1"/>
    </source>
</evidence>
<evidence type="ECO:0000256" key="1">
    <source>
        <dbReference type="SAM" id="SignalP"/>
    </source>
</evidence>
<feature type="chain" id="PRO_5042261772" evidence="1">
    <location>
        <begin position="21"/>
        <end position="107"/>
    </location>
</feature>
<protein>
    <submittedName>
        <fullName evidence="2">Uncharacterized protein</fullName>
    </submittedName>
</protein>
<dbReference type="GeneID" id="300943582"/>
<dbReference type="KEGG" id="png:PNIG_b0375"/>
<feature type="signal peptide" evidence="1">
    <location>
        <begin position="1"/>
        <end position="20"/>
    </location>
</feature>
<keyword evidence="3" id="KW-1185">Reference proteome</keyword>
<gene>
    <name evidence="2" type="ORF">PNIG_b0375</name>
</gene>
<dbReference type="Proteomes" id="UP000198329">
    <property type="component" value="Chromosome II"/>
</dbReference>
<proteinExistence type="predicted"/>
<accession>A0AAC9ULZ9</accession>
<reference evidence="2 3" key="1">
    <citation type="submission" date="2015-03" db="EMBL/GenBank/DDBJ databases">
        <authorList>
            <person name="Xie B.-B."/>
            <person name="Rong J.-C."/>
            <person name="Qin Q.-L."/>
            <person name="Zhang Y.-Z."/>
        </authorList>
    </citation>
    <scope>NUCLEOTIDE SEQUENCE [LARGE SCALE GENOMIC DNA]</scope>
    <source>
        <strain evidence="2 3">KMM 661</strain>
    </source>
</reference>
<evidence type="ECO:0000313" key="3">
    <source>
        <dbReference type="Proteomes" id="UP000198329"/>
    </source>
</evidence>
<dbReference type="AlphaFoldDB" id="A0AAC9ULZ9"/>
<sequence>MKLYKFPLAAGLLFSALANAGDLPSPIKNVDVYHTDSNYLSIQNLSIDTVKVDIYGEIFTVLPASGVSFECNSYYSLELLFKNNVHDFFEVPCQSRVVINERYQNKY</sequence>
<name>A0AAC9ULZ9_9GAMM</name>
<keyword evidence="1" id="KW-0732">Signal</keyword>
<dbReference type="RefSeq" id="WP_089369175.1">
    <property type="nucleotide sequence ID" value="NZ_BJXZ01000030.1"/>
</dbReference>